<feature type="coiled-coil region" evidence="1">
    <location>
        <begin position="118"/>
        <end position="145"/>
    </location>
</feature>
<protein>
    <submittedName>
        <fullName evidence="3">Uncharacterized protein</fullName>
    </submittedName>
</protein>
<evidence type="ECO:0000256" key="2">
    <source>
        <dbReference type="SAM" id="MobiDB-lite"/>
    </source>
</evidence>
<gene>
    <name evidence="3" type="ORF">EJ02DRAFT_512614</name>
</gene>
<feature type="compositionally biased region" description="Polar residues" evidence="2">
    <location>
        <begin position="493"/>
        <end position="503"/>
    </location>
</feature>
<keyword evidence="1" id="KW-0175">Coiled coil</keyword>
<dbReference type="OrthoDB" id="3801250at2759"/>
<evidence type="ECO:0000313" key="3">
    <source>
        <dbReference type="EMBL" id="KAF1941208.1"/>
    </source>
</evidence>
<dbReference type="AlphaFoldDB" id="A0A6A5SNI8"/>
<keyword evidence="4" id="KW-1185">Reference proteome</keyword>
<dbReference type="EMBL" id="ML976051">
    <property type="protein sequence ID" value="KAF1941208.1"/>
    <property type="molecule type" value="Genomic_DNA"/>
</dbReference>
<feature type="compositionally biased region" description="Basic and acidic residues" evidence="2">
    <location>
        <begin position="505"/>
        <end position="520"/>
    </location>
</feature>
<sequence>MGVEKWTGHVQPLERAVFPQMDSSLSHAPPPPPPPPPGDVLRNIEPTLLQHLGLDKLEQEHEDLQDSREDLLGSRFRLRANRNDIRTVREETGAREGSVIQQLRLLLHEKPIGLPHDIETALEEVHQLRDRLGSLEAEYEEAEGFYNSQEMNYARKEARFVDNLLKKKLPPQDFPTLDAPTAKAAGLTRFADGFRNGSNDPASTIQISSFNEPVSSKGPVIPQLQPSHQSLSSIHRATSARSLRSLGHPAGWYSDTLLYSSRLEWTETKKNIEDWLLDMILKSPFQQALLNAMDRTKDLDEFSCGEQLTAAEQFKISAINQSHTGDSRFSRGIISLPPSAMDLAVVESDVDELEGHRPTTLLLRDQTVDTLEEPEISLNIKADDLCDIGYKVDIPAIQQNHKEDEATPSVSTGLVSTQRTFSTKDLASMTTIDGTYSCFKCGVFLLPPGHPVCERNLSQLGDRSIPVISKQHGKNTGALDALRESSGLENEPEQFSTTQATTVSKHRDLATPGRMPRENEDGQSNPVAQMGIFGTPTLNPAQTPLPLSPDLCLPDPAKAFRLAREEATYSSEETTTHRKKLNPPDKPLILILKITRIAVGTNNSAVQKLGIDWLPFVPYQASDYDFHGRCSIICTRISFVRT</sequence>
<reference evidence="3" key="1">
    <citation type="journal article" date="2020" name="Stud. Mycol.">
        <title>101 Dothideomycetes genomes: a test case for predicting lifestyles and emergence of pathogens.</title>
        <authorList>
            <person name="Haridas S."/>
            <person name="Albert R."/>
            <person name="Binder M."/>
            <person name="Bloem J."/>
            <person name="Labutti K."/>
            <person name="Salamov A."/>
            <person name="Andreopoulos B."/>
            <person name="Baker S."/>
            <person name="Barry K."/>
            <person name="Bills G."/>
            <person name="Bluhm B."/>
            <person name="Cannon C."/>
            <person name="Castanera R."/>
            <person name="Culley D."/>
            <person name="Daum C."/>
            <person name="Ezra D."/>
            <person name="Gonzalez J."/>
            <person name="Henrissat B."/>
            <person name="Kuo A."/>
            <person name="Liang C."/>
            <person name="Lipzen A."/>
            <person name="Lutzoni F."/>
            <person name="Magnuson J."/>
            <person name="Mondo S."/>
            <person name="Nolan M."/>
            <person name="Ohm R."/>
            <person name="Pangilinan J."/>
            <person name="Park H.-J."/>
            <person name="Ramirez L."/>
            <person name="Alfaro M."/>
            <person name="Sun H."/>
            <person name="Tritt A."/>
            <person name="Yoshinaga Y."/>
            <person name="Zwiers L.-H."/>
            <person name="Turgeon B."/>
            <person name="Goodwin S."/>
            <person name="Spatafora J."/>
            <person name="Crous P."/>
            <person name="Grigoriev I."/>
        </authorList>
    </citation>
    <scope>NUCLEOTIDE SEQUENCE</scope>
    <source>
        <strain evidence="3">CBS 161.51</strain>
    </source>
</reference>
<evidence type="ECO:0000256" key="1">
    <source>
        <dbReference type="SAM" id="Coils"/>
    </source>
</evidence>
<dbReference type="Proteomes" id="UP000800038">
    <property type="component" value="Unassembled WGS sequence"/>
</dbReference>
<organism evidence="3 4">
    <name type="scientific">Clathrospora elynae</name>
    <dbReference type="NCBI Taxonomy" id="706981"/>
    <lineage>
        <taxon>Eukaryota</taxon>
        <taxon>Fungi</taxon>
        <taxon>Dikarya</taxon>
        <taxon>Ascomycota</taxon>
        <taxon>Pezizomycotina</taxon>
        <taxon>Dothideomycetes</taxon>
        <taxon>Pleosporomycetidae</taxon>
        <taxon>Pleosporales</taxon>
        <taxon>Diademaceae</taxon>
        <taxon>Clathrospora</taxon>
    </lineage>
</organism>
<feature type="region of interest" description="Disordered" evidence="2">
    <location>
        <begin position="485"/>
        <end position="524"/>
    </location>
</feature>
<evidence type="ECO:0000313" key="4">
    <source>
        <dbReference type="Proteomes" id="UP000800038"/>
    </source>
</evidence>
<proteinExistence type="predicted"/>
<accession>A0A6A5SNI8</accession>
<name>A0A6A5SNI8_9PLEO</name>